<proteinExistence type="predicted"/>
<gene>
    <name evidence="1" type="ORF">EIZ62_02910</name>
</gene>
<accession>A0A6I6F3D7</accession>
<dbReference type="RefSeq" id="WP_156691140.1">
    <property type="nucleotide sequence ID" value="NZ_CP034279.1"/>
</dbReference>
<sequence>MRLIICKERSQLGPRLRFTDTHIGTRGPRLTAFATNTTGILIAELERRHRQRTRGSHATGPT</sequence>
<dbReference type="EMBL" id="CP034279">
    <property type="protein sequence ID" value="QGV77321.1"/>
    <property type="molecule type" value="Genomic_DNA"/>
</dbReference>
<protein>
    <submittedName>
        <fullName evidence="1">Uncharacterized protein</fullName>
    </submittedName>
</protein>
<reference evidence="1 2" key="1">
    <citation type="submission" date="2018-12" db="EMBL/GenBank/DDBJ databases">
        <title>Complete genome sequence of Streptomyces ficellus NRRL8067, the producer of ficellomycin, feldamycin and nojirimycin.</title>
        <authorList>
            <person name="Zhang H."/>
            <person name="Yue R."/>
            <person name="Liu Y."/>
            <person name="Li M."/>
            <person name="Mu H."/>
            <person name="Zhang J."/>
        </authorList>
    </citation>
    <scope>NUCLEOTIDE SEQUENCE [LARGE SCALE GENOMIC DNA]</scope>
    <source>
        <strain evidence="1 2">NRRL 8067</strain>
    </source>
</reference>
<keyword evidence="2" id="KW-1185">Reference proteome</keyword>
<name>A0A6I6F3D7_9ACTN</name>
<organism evidence="1 2">
    <name type="scientific">Streptomyces ficellus</name>
    <dbReference type="NCBI Taxonomy" id="1977088"/>
    <lineage>
        <taxon>Bacteria</taxon>
        <taxon>Bacillati</taxon>
        <taxon>Actinomycetota</taxon>
        <taxon>Actinomycetes</taxon>
        <taxon>Kitasatosporales</taxon>
        <taxon>Streptomycetaceae</taxon>
        <taxon>Streptomyces</taxon>
    </lineage>
</organism>
<evidence type="ECO:0000313" key="2">
    <source>
        <dbReference type="Proteomes" id="UP000422572"/>
    </source>
</evidence>
<dbReference type="OrthoDB" id="3254802at2"/>
<dbReference type="Proteomes" id="UP000422572">
    <property type="component" value="Chromosome"/>
</dbReference>
<evidence type="ECO:0000313" key="1">
    <source>
        <dbReference type="EMBL" id="QGV77321.1"/>
    </source>
</evidence>
<dbReference type="AlphaFoldDB" id="A0A6I6F3D7"/>
<dbReference type="KEGG" id="sfic:EIZ62_02910"/>